<sequence>MKSIRYHYFLIFVLLFVGCKTSTNVEPTLKEVSNFEKLASIENVVSIEKRAVVSHFDENYELWFEQPIDHNDLTKGTFKQRVFLGFENPQQPVIVELNGYGIGSEKAGELATHYNANQISIEHRYFNNSRPEDIDWNTLTIENAAKDQAAIINAIRNALYPNAKFISTGISKGCQTVMAHRYYFPKNVDGCVCYVGPLNFDREDERIFKFLRNVGTEEDRTKIKNFQELSFKNREALLEILKAKAAEKEMSWEFGAEKALEYSILEYPFAHWQWGTKAEDIPTESATVEAIYDHLFDVVGYGFFEESSVEDLQPYFWAALTQQGIYGYETMPFEKHLNTDEIYTFDWAFPENISKPFDPKPMQNIKAFLDTKAEKMLFIYGEYDAWSATAVELSESAEKRELFKFVNPQGDHRTRIKSFDVSEQQQIYKIIDSWLKE</sequence>
<dbReference type="EMBL" id="JAIRBB010000002">
    <property type="protein sequence ID" value="MCG2430307.1"/>
    <property type="molecule type" value="Genomic_DNA"/>
</dbReference>
<comment type="caution">
    <text evidence="4">The sequence shown here is derived from an EMBL/GenBank/DDBJ whole genome shotgun (WGS) entry which is preliminary data.</text>
</comment>
<proteinExistence type="predicted"/>
<dbReference type="AlphaFoldDB" id="A0A9X1R1S8"/>
<dbReference type="GO" id="GO:0008239">
    <property type="term" value="F:dipeptidyl-peptidase activity"/>
    <property type="evidence" value="ECO:0007669"/>
    <property type="project" value="TreeGrafter"/>
</dbReference>
<dbReference type="Proteomes" id="UP001139462">
    <property type="component" value="Unassembled WGS sequence"/>
</dbReference>
<keyword evidence="2" id="KW-0732">Signal</keyword>
<keyword evidence="5" id="KW-1185">Reference proteome</keyword>
<dbReference type="PANTHER" id="PTHR11010:SF38">
    <property type="entry name" value="LYSOSOMAL PRO-X CARBOXYPEPTIDASE"/>
    <property type="match status" value="1"/>
</dbReference>
<dbReference type="RefSeq" id="WP_237607010.1">
    <property type="nucleotide sequence ID" value="NZ_JAIRBB010000002.1"/>
</dbReference>
<protein>
    <submittedName>
        <fullName evidence="4">Aminopeptidase</fullName>
    </submittedName>
</protein>
<dbReference type="SUPFAM" id="SSF53474">
    <property type="entry name" value="alpha/beta-Hydrolases"/>
    <property type="match status" value="1"/>
</dbReference>
<dbReference type="Gene3D" id="3.40.50.1820">
    <property type="entry name" value="alpha/beta hydrolase"/>
    <property type="match status" value="2"/>
</dbReference>
<dbReference type="InterPro" id="IPR029058">
    <property type="entry name" value="AB_hydrolase_fold"/>
</dbReference>
<reference evidence="4" key="1">
    <citation type="submission" date="2021-09" db="EMBL/GenBank/DDBJ databases">
        <title>Genome of Aequorivita sp. strain F64183.</title>
        <authorList>
            <person name="Wang Y."/>
        </authorList>
    </citation>
    <scope>NUCLEOTIDE SEQUENCE</scope>
    <source>
        <strain evidence="4">F64183</strain>
    </source>
</reference>
<keyword evidence="3" id="KW-0378">Hydrolase</keyword>
<evidence type="ECO:0000256" key="1">
    <source>
        <dbReference type="ARBA" id="ARBA00022670"/>
    </source>
</evidence>
<accession>A0A9X1R1S8</accession>
<dbReference type="PROSITE" id="PS51257">
    <property type="entry name" value="PROKAR_LIPOPROTEIN"/>
    <property type="match status" value="1"/>
</dbReference>
<keyword evidence="1" id="KW-0645">Protease</keyword>
<organism evidence="4 5">
    <name type="scientific">Aequorivita xiaoshiensis</name>
    <dbReference type="NCBI Taxonomy" id="2874476"/>
    <lineage>
        <taxon>Bacteria</taxon>
        <taxon>Pseudomonadati</taxon>
        <taxon>Bacteroidota</taxon>
        <taxon>Flavobacteriia</taxon>
        <taxon>Flavobacteriales</taxon>
        <taxon>Flavobacteriaceae</taxon>
        <taxon>Aequorivita</taxon>
    </lineage>
</organism>
<dbReference type="GO" id="GO:0006508">
    <property type="term" value="P:proteolysis"/>
    <property type="evidence" value="ECO:0007669"/>
    <property type="project" value="UniProtKB-KW"/>
</dbReference>
<name>A0A9X1R1S8_9FLAO</name>
<dbReference type="Pfam" id="PF05576">
    <property type="entry name" value="Peptidase_S37"/>
    <property type="match status" value="1"/>
</dbReference>
<keyword evidence="4" id="KW-0031">Aminopeptidase</keyword>
<dbReference type="InterPro" id="IPR008761">
    <property type="entry name" value="Peptidase_S37"/>
</dbReference>
<evidence type="ECO:0000313" key="4">
    <source>
        <dbReference type="EMBL" id="MCG2430307.1"/>
    </source>
</evidence>
<gene>
    <name evidence="4" type="ORF">K8344_04175</name>
</gene>
<dbReference type="PANTHER" id="PTHR11010">
    <property type="entry name" value="PROTEASE S28 PRO-X CARBOXYPEPTIDASE-RELATED"/>
    <property type="match status" value="1"/>
</dbReference>
<dbReference type="GO" id="GO:0004177">
    <property type="term" value="F:aminopeptidase activity"/>
    <property type="evidence" value="ECO:0007669"/>
    <property type="project" value="UniProtKB-KW"/>
</dbReference>
<evidence type="ECO:0000256" key="3">
    <source>
        <dbReference type="ARBA" id="ARBA00022801"/>
    </source>
</evidence>
<evidence type="ECO:0000256" key="2">
    <source>
        <dbReference type="ARBA" id="ARBA00022729"/>
    </source>
</evidence>
<evidence type="ECO:0000313" key="5">
    <source>
        <dbReference type="Proteomes" id="UP001139462"/>
    </source>
</evidence>